<dbReference type="EMBL" id="JABFOF010000006">
    <property type="protein sequence ID" value="KAG2395136.1"/>
    <property type="molecule type" value="Genomic_DNA"/>
</dbReference>
<dbReference type="PANTHER" id="PTHR45812:SF1">
    <property type="entry name" value="DNA POLYMERASE ZETA CATALYTIC SUBUNIT"/>
    <property type="match status" value="1"/>
</dbReference>
<evidence type="ECO:0000256" key="9">
    <source>
        <dbReference type="ARBA" id="ARBA00022705"/>
    </source>
</evidence>
<evidence type="ECO:0000256" key="19">
    <source>
        <dbReference type="ARBA" id="ARBA00023242"/>
    </source>
</evidence>
<keyword evidence="17" id="KW-0238">DNA-binding</keyword>
<dbReference type="SUPFAM" id="SSF56672">
    <property type="entry name" value="DNA/RNA polymerases"/>
    <property type="match status" value="1"/>
</dbReference>
<keyword evidence="23" id="KW-0812">Transmembrane</keyword>
<dbReference type="GO" id="GO:0005634">
    <property type="term" value="C:nucleus"/>
    <property type="evidence" value="ECO:0007669"/>
    <property type="project" value="UniProtKB-SubCell"/>
</dbReference>
<proteinExistence type="inferred from homology"/>
<evidence type="ECO:0000256" key="8">
    <source>
        <dbReference type="ARBA" id="ARBA00022695"/>
    </source>
</evidence>
<evidence type="ECO:0000256" key="15">
    <source>
        <dbReference type="ARBA" id="ARBA00023004"/>
    </source>
</evidence>
<feature type="domain" description="DNA polymerase delta/zeta catalytic subunit N-terminal" evidence="26">
    <location>
        <begin position="66"/>
        <end position="134"/>
    </location>
</feature>
<keyword evidence="12" id="KW-0863">Zinc-finger</keyword>
<dbReference type="InterPro" id="IPR043502">
    <property type="entry name" value="DNA/RNA_pol_sf"/>
</dbReference>
<reference evidence="28 29" key="1">
    <citation type="submission" date="2020-05" db="EMBL/GenBank/DDBJ databases">
        <title>Vigna angularis (adzuki bean) Var. LongXiaoDou No. 4 denovo assembly.</title>
        <authorList>
            <person name="Xiang H."/>
        </authorList>
    </citation>
    <scope>NUCLEOTIDE SEQUENCE [LARGE SCALE GENOMIC DNA]</scope>
    <source>
        <tissue evidence="28">Leaf</tissue>
    </source>
</reference>
<comment type="caution">
    <text evidence="28">The sequence shown here is derived from an EMBL/GenBank/DDBJ whole genome shotgun (WGS) entry which is preliminary data.</text>
</comment>
<dbReference type="SMART" id="SM00486">
    <property type="entry name" value="POLBc"/>
    <property type="match status" value="1"/>
</dbReference>
<evidence type="ECO:0000256" key="4">
    <source>
        <dbReference type="ARBA" id="ARBA00012417"/>
    </source>
</evidence>
<dbReference type="Pfam" id="PF24065">
    <property type="entry name" value="REV3_N"/>
    <property type="match status" value="1"/>
</dbReference>
<dbReference type="EC" id="2.7.7.7" evidence="4"/>
<evidence type="ECO:0000313" key="28">
    <source>
        <dbReference type="EMBL" id="KAG2395136.1"/>
    </source>
</evidence>
<dbReference type="GO" id="GO:0003677">
    <property type="term" value="F:DNA binding"/>
    <property type="evidence" value="ECO:0007669"/>
    <property type="project" value="UniProtKB-KW"/>
</dbReference>
<comment type="subcellular location">
    <subcellularLocation>
        <location evidence="2">Nucleus</location>
    </subcellularLocation>
</comment>
<feature type="region of interest" description="Disordered" evidence="22">
    <location>
        <begin position="1036"/>
        <end position="1099"/>
    </location>
</feature>
<dbReference type="GO" id="GO:0008270">
    <property type="term" value="F:zinc ion binding"/>
    <property type="evidence" value="ECO:0007669"/>
    <property type="project" value="UniProtKB-KW"/>
</dbReference>
<dbReference type="Pfam" id="PF24055">
    <property type="entry name" value="POL3_N"/>
    <property type="match status" value="1"/>
</dbReference>
<evidence type="ECO:0000256" key="23">
    <source>
        <dbReference type="SAM" id="Phobius"/>
    </source>
</evidence>
<dbReference type="GO" id="GO:0042276">
    <property type="term" value="P:error-prone translesion synthesis"/>
    <property type="evidence" value="ECO:0007669"/>
    <property type="project" value="TreeGrafter"/>
</dbReference>
<dbReference type="InterPro" id="IPR012337">
    <property type="entry name" value="RNaseH-like_sf"/>
</dbReference>
<dbReference type="GO" id="GO:0051539">
    <property type="term" value="F:4 iron, 4 sulfur cluster binding"/>
    <property type="evidence" value="ECO:0007669"/>
    <property type="project" value="UniProtKB-KW"/>
</dbReference>
<evidence type="ECO:0000256" key="2">
    <source>
        <dbReference type="ARBA" id="ARBA00004123"/>
    </source>
</evidence>
<feature type="transmembrane region" description="Helical" evidence="23">
    <location>
        <begin position="1920"/>
        <end position="1941"/>
    </location>
</feature>
<evidence type="ECO:0000256" key="13">
    <source>
        <dbReference type="ARBA" id="ARBA00022833"/>
    </source>
</evidence>
<evidence type="ECO:0000259" key="27">
    <source>
        <dbReference type="Pfam" id="PF24065"/>
    </source>
</evidence>
<dbReference type="InterPro" id="IPR006134">
    <property type="entry name" value="DNA-dir_DNA_pol_B_multi_dom"/>
</dbReference>
<evidence type="ECO:0000256" key="14">
    <source>
        <dbReference type="ARBA" id="ARBA00022932"/>
    </source>
</evidence>
<evidence type="ECO:0000256" key="22">
    <source>
        <dbReference type="SAM" id="MobiDB-lite"/>
    </source>
</evidence>
<keyword evidence="6" id="KW-0004">4Fe-4S</keyword>
<evidence type="ECO:0000256" key="21">
    <source>
        <dbReference type="ARBA" id="ARBA00066055"/>
    </source>
</evidence>
<feature type="domain" description="DNA-directed DNA polymerase family B multifunctional" evidence="24">
    <location>
        <begin position="1389"/>
        <end position="1836"/>
    </location>
</feature>
<feature type="transmembrane region" description="Helical" evidence="23">
    <location>
        <begin position="1874"/>
        <end position="1899"/>
    </location>
</feature>
<feature type="compositionally biased region" description="Basic and acidic residues" evidence="22">
    <location>
        <begin position="1036"/>
        <end position="1046"/>
    </location>
</feature>
<dbReference type="Proteomes" id="UP000743370">
    <property type="component" value="Unassembled WGS sequence"/>
</dbReference>
<dbReference type="CDD" id="cd05534">
    <property type="entry name" value="POLBc_zeta"/>
    <property type="match status" value="1"/>
</dbReference>
<dbReference type="Gene3D" id="3.90.1600.10">
    <property type="entry name" value="Palm domain of DNA polymerase"/>
    <property type="match status" value="1"/>
</dbReference>
<dbReference type="Gene3D" id="3.30.342.10">
    <property type="entry name" value="DNA Polymerase, chain B, domain 1"/>
    <property type="match status" value="1"/>
</dbReference>
<dbReference type="InterPro" id="IPR042087">
    <property type="entry name" value="DNA_pol_B_thumb"/>
</dbReference>
<dbReference type="InterPro" id="IPR006172">
    <property type="entry name" value="DNA-dir_DNA_pol_B"/>
</dbReference>
<evidence type="ECO:0000256" key="6">
    <source>
        <dbReference type="ARBA" id="ARBA00022485"/>
    </source>
</evidence>
<keyword evidence="23" id="KW-1133">Transmembrane helix</keyword>
<evidence type="ECO:0000256" key="7">
    <source>
        <dbReference type="ARBA" id="ARBA00022679"/>
    </source>
</evidence>
<gene>
    <name evidence="28" type="ORF">HKW66_Vig0074880</name>
</gene>
<keyword evidence="15" id="KW-0408">Iron</keyword>
<evidence type="ECO:0000256" key="11">
    <source>
        <dbReference type="ARBA" id="ARBA00022763"/>
    </source>
</evidence>
<keyword evidence="10" id="KW-0479">Metal-binding</keyword>
<dbReference type="InterPro" id="IPR030559">
    <property type="entry name" value="PolZ_Rev3"/>
</dbReference>
<keyword evidence="23" id="KW-0472">Membrane</keyword>
<name>A0A8T0K6A1_PHAAN</name>
<evidence type="ECO:0000259" key="26">
    <source>
        <dbReference type="Pfam" id="PF24055"/>
    </source>
</evidence>
<feature type="domain" description="DNA-directed DNA polymerase family B exonuclease" evidence="25">
    <location>
        <begin position="1121"/>
        <end position="1261"/>
    </location>
</feature>
<evidence type="ECO:0000313" key="29">
    <source>
        <dbReference type="Proteomes" id="UP000743370"/>
    </source>
</evidence>
<keyword evidence="13" id="KW-0862">Zinc</keyword>
<dbReference type="InterPro" id="IPR023211">
    <property type="entry name" value="DNA_pol_palm_dom_sf"/>
</dbReference>
<dbReference type="GO" id="GO:0000724">
    <property type="term" value="P:double-strand break repair via homologous recombination"/>
    <property type="evidence" value="ECO:0007669"/>
    <property type="project" value="TreeGrafter"/>
</dbReference>
<dbReference type="InterPro" id="IPR006133">
    <property type="entry name" value="DNA-dir_DNA_pol_B_exonuc"/>
</dbReference>
<keyword evidence="16" id="KW-0411">Iron-sulfur</keyword>
<evidence type="ECO:0000256" key="12">
    <source>
        <dbReference type="ARBA" id="ARBA00022771"/>
    </source>
</evidence>
<dbReference type="GO" id="GO:0003887">
    <property type="term" value="F:DNA-directed DNA polymerase activity"/>
    <property type="evidence" value="ECO:0007669"/>
    <property type="project" value="UniProtKB-KW"/>
</dbReference>
<evidence type="ECO:0000256" key="18">
    <source>
        <dbReference type="ARBA" id="ARBA00023204"/>
    </source>
</evidence>
<dbReference type="InterPro" id="IPR056435">
    <property type="entry name" value="DPOD/Z_N"/>
</dbReference>
<organism evidence="28 29">
    <name type="scientific">Phaseolus angularis</name>
    <name type="common">Azuki bean</name>
    <name type="synonym">Vigna angularis</name>
    <dbReference type="NCBI Taxonomy" id="3914"/>
    <lineage>
        <taxon>Eukaryota</taxon>
        <taxon>Viridiplantae</taxon>
        <taxon>Streptophyta</taxon>
        <taxon>Embryophyta</taxon>
        <taxon>Tracheophyta</taxon>
        <taxon>Spermatophyta</taxon>
        <taxon>Magnoliopsida</taxon>
        <taxon>eudicotyledons</taxon>
        <taxon>Gunneridae</taxon>
        <taxon>Pentapetalae</taxon>
        <taxon>rosids</taxon>
        <taxon>fabids</taxon>
        <taxon>Fabales</taxon>
        <taxon>Fabaceae</taxon>
        <taxon>Papilionoideae</taxon>
        <taxon>50 kb inversion clade</taxon>
        <taxon>NPAAA clade</taxon>
        <taxon>indigoferoid/millettioid clade</taxon>
        <taxon>Phaseoleae</taxon>
        <taxon>Vigna</taxon>
    </lineage>
</organism>
<dbReference type="Pfam" id="PF00136">
    <property type="entry name" value="DNA_pol_B"/>
    <property type="match status" value="1"/>
</dbReference>
<comment type="subunit">
    <text evidence="21">Forms DNA polymerase zeta with REV7.</text>
</comment>
<evidence type="ECO:0000256" key="1">
    <source>
        <dbReference type="ARBA" id="ARBA00001966"/>
    </source>
</evidence>
<dbReference type="PANTHER" id="PTHR45812">
    <property type="entry name" value="DNA POLYMERASE ZETA CATALYTIC SUBUNIT"/>
    <property type="match status" value="1"/>
</dbReference>
<dbReference type="PRINTS" id="PR00106">
    <property type="entry name" value="DNAPOLB"/>
</dbReference>
<evidence type="ECO:0000256" key="17">
    <source>
        <dbReference type="ARBA" id="ARBA00023125"/>
    </source>
</evidence>
<evidence type="ECO:0000256" key="20">
    <source>
        <dbReference type="ARBA" id="ARBA00049244"/>
    </source>
</evidence>
<evidence type="ECO:0000259" key="24">
    <source>
        <dbReference type="Pfam" id="PF00136"/>
    </source>
</evidence>
<keyword evidence="18" id="KW-0234">DNA repair</keyword>
<evidence type="ECO:0000259" key="25">
    <source>
        <dbReference type="Pfam" id="PF03104"/>
    </source>
</evidence>
<dbReference type="InterPro" id="IPR036397">
    <property type="entry name" value="RNaseH_sf"/>
</dbReference>
<feature type="compositionally biased region" description="Basic and acidic residues" evidence="22">
    <location>
        <begin position="1054"/>
        <end position="1063"/>
    </location>
</feature>
<dbReference type="FunFam" id="3.30.420.10:FF:000082">
    <property type="entry name" value="DNA polymerase"/>
    <property type="match status" value="1"/>
</dbReference>
<evidence type="ECO:0000256" key="5">
    <source>
        <dbReference type="ARBA" id="ARBA00021589"/>
    </source>
</evidence>
<dbReference type="Gene3D" id="1.10.132.60">
    <property type="entry name" value="DNA polymerase family B, C-terminal domain"/>
    <property type="match status" value="1"/>
</dbReference>
<sequence>MSDSQSNSEIFTIRIVSIDYYMAPPIPDADICYSSFHGGEVNEVPVIRVYGSTPAGQKTCLHVHRALPYLYVPCSDIPLQLDQGNSKSHLPVAASLEKALKLKGSAGSTRQHVHGCSIVQARKFYGYHSLEELFAGAVLDKSLQPYESHIPFILQFLVDYNLYGMGQLHLSKMKFRHPIPDTFKKLNIDGQHTKADLLSHACLESKYWMSSTIPSEWIWLPTSKSSASLNDKAHCPKRQSICELEGDTSVNDISVVAEILNQQFKMYSSLSQTCSDTNMVQSLVPIWEEQQKRTGIHEATMPSGPGKPLPEDVMKLFSVGLDFEKKFIELCSEVGTLFCTPSGKELRETDIIGSASPPATLCKNAKLQTEGTDANLEMLTMDEIQSTEMIGSVDIKAIPHRGAVDKEAKNLLKWLATSQAVEDINSDDDLAYETILTPLLPAATIDKVLEEANIAYESESQKECQDILDSTDDMLELELPKEKPFLSFGYNCSIGNRKLPQVDGSNDEFSGQCGSLAGTSSPADINSEFKSASEYHVLHSTGTSTVSKDRRNKKWGSLPLSAIDQVNNNGERATLLVTHPVESDIGDSACSDHLTINEVSSSACILRNKDKNALDSKEVHRSVTCSLRDLMRRKRSYRVEQAEYDSGTTKKLLLDRLEEPDVCFGQKQLDLKTMELDVEEMENQKICELEVSNHANILHGKLLLSTCSDGPLHGSRPKDECFGQHEMEGIEASTLLRNCTKGGSALMHDGPGLHKPEKLCLFDSIDQSVACRDENLKGGLTFTKHVASDAYIKSPFLDTQFRTAAVHEVRAPESSPQTDSSASTSVQSSFIIDRVSVLLSEKLDNHKVDGNLLHEIIDSEPTDLKGNHPKLTEVTTSKNPLVDKNLESTATCNTYLHLDEDSSDEMTELSLSHPRVMVSLAPRVMKEIEDHHDLPPSQFVIGVLSFPLFAVRGSDDLNVFLPISARNSKKGMETCNEYVTNKTLTSNGTKVANTLYQNDGSHLYLLTPNILPPSVDTVHRWLLCNERGHIVEHIHQETDAENKDVPKCASETEPPLRPKLHEDAESEQSPECNREGQTERVKTLLDDSQDTSQISAPDGKSIYTPLSQIGFRDPASVGCGQQLTLLSIEILAESRADLLPDPQFDGINIIALGFQNDSDSDVEVLVLLHSKFVTCQRNFDGLSGSKVLVFTDEKLLLKEFIKIVSSSDPDILMGWDIQGSSLGFLAERASHLGLGLLNNLSRTPSESLISSDDMKSSEKDILELDIDDTPSLDCCVPENSIIEDEWGRTHASGVHVGGRIVLNVWRLIRGEVKLNLYSVESVAESVLRRKIPLFHHKVLTKWFSSGPGRARYRCIKYVIERVKLNLEILNQLDMVNRTSELARVFGIEFFSVLSRGSQYRVESMFLRLAHTQNYLAISPGNQQVASQPAMECLPLVMEPESGFYSDPVVVLDFQSLYPSMIIAYNLCFCTCLGKVVGSKANTLGVSPFSPEQHVLQELKDQILLTPNGVMFVPSKVRRGILPRLLEEILTTRIMVKQAIKKLAPAEKVLQRIFNARQLALKLIANVTYGYTAAGFSGRMPCAELADSIVQCGRSTLEKAISFVNQHEKWNARVIYGDTDSMFVLLKGRTLKESFQIGNEIASAISAMNPNPVSLKMEKVYHPCFLLTKKRYVGYSYESPHQMEPVFDAKGIETVRRDTCGAVAKILEKSLRLFFQQKDLLEVKTYLQRQWKRILSGKFCLKDFIFAKEVRLGTYSARMSSLPPAAIVATKAMTVDRRAEPRYAERIPYVVIHGEPGARLVDMVVDPLEVLAIDSPYRINDLYYINKQIIPALQRVFGLVAADLNHWFSEMPRPTREASAKHKLTSNSHRTRIDYYYLSKHCVLSVYVLGLVCSFLGMVLNKTNQICIILANFKKFTKMRIALVCSEIFNDIFVLLLIISHIHGGFKVQSAYSHCKSHSYSIFILVRKLLHEVVKLSSVPIDPNLPPSCDAKRPKRQLLPGEWECTE</sequence>
<feature type="domain" description="DNA polymerase zeta catalytic subunit N-terminal" evidence="27">
    <location>
        <begin position="11"/>
        <end position="64"/>
    </location>
</feature>
<keyword evidence="7" id="KW-0808">Transferase</keyword>
<evidence type="ECO:0000256" key="10">
    <source>
        <dbReference type="ARBA" id="ARBA00022723"/>
    </source>
</evidence>
<dbReference type="PROSITE" id="PS00116">
    <property type="entry name" value="DNA_POLYMERASE_B"/>
    <property type="match status" value="1"/>
</dbReference>
<evidence type="ECO:0000256" key="16">
    <source>
        <dbReference type="ARBA" id="ARBA00023014"/>
    </source>
</evidence>
<keyword evidence="9" id="KW-0235">DNA replication</keyword>
<keyword evidence="14" id="KW-0239">DNA-directed DNA polymerase</keyword>
<protein>
    <recommendedName>
        <fullName evidence="5">DNA polymerase zeta catalytic subunit</fullName>
        <ecNumber evidence="4">2.7.7.7</ecNumber>
    </recommendedName>
</protein>
<keyword evidence="19" id="KW-0539">Nucleus</keyword>
<keyword evidence="8" id="KW-0548">Nucleotidyltransferase</keyword>
<dbReference type="InterPro" id="IPR017964">
    <property type="entry name" value="DNA-dir_DNA_pol_B_CS"/>
</dbReference>
<comment type="similarity">
    <text evidence="3">Belongs to the DNA polymerase type-B family.</text>
</comment>
<evidence type="ECO:0000256" key="3">
    <source>
        <dbReference type="ARBA" id="ARBA00005755"/>
    </source>
</evidence>
<dbReference type="Gene3D" id="1.10.287.690">
    <property type="entry name" value="Helix hairpin bin"/>
    <property type="match status" value="1"/>
</dbReference>
<dbReference type="SUPFAM" id="SSF53098">
    <property type="entry name" value="Ribonuclease H-like"/>
    <property type="match status" value="1"/>
</dbReference>
<dbReference type="InterPro" id="IPR056447">
    <property type="entry name" value="REV3_N"/>
</dbReference>
<comment type="catalytic activity">
    <reaction evidence="20">
        <text>DNA(n) + a 2'-deoxyribonucleoside 5'-triphosphate = DNA(n+1) + diphosphate</text>
        <dbReference type="Rhea" id="RHEA:22508"/>
        <dbReference type="Rhea" id="RHEA-COMP:17339"/>
        <dbReference type="Rhea" id="RHEA-COMP:17340"/>
        <dbReference type="ChEBI" id="CHEBI:33019"/>
        <dbReference type="ChEBI" id="CHEBI:61560"/>
        <dbReference type="ChEBI" id="CHEBI:173112"/>
        <dbReference type="EC" id="2.7.7.7"/>
    </reaction>
</comment>
<dbReference type="GO" id="GO:0000166">
    <property type="term" value="F:nucleotide binding"/>
    <property type="evidence" value="ECO:0007669"/>
    <property type="project" value="InterPro"/>
</dbReference>
<dbReference type="CDD" id="cd05778">
    <property type="entry name" value="DNA_polB_zeta_exo"/>
    <property type="match status" value="1"/>
</dbReference>
<dbReference type="FunFam" id="3.30.342.10:FF:000014">
    <property type="entry name" value="DNA polymerase"/>
    <property type="match status" value="1"/>
</dbReference>
<dbReference type="Gene3D" id="3.30.420.10">
    <property type="entry name" value="Ribonuclease H-like superfamily/Ribonuclease H"/>
    <property type="match status" value="1"/>
</dbReference>
<dbReference type="FunFam" id="1.10.287.690:FF:000002">
    <property type="entry name" value="DNA polymerase zeta"/>
    <property type="match status" value="1"/>
</dbReference>
<dbReference type="FunFam" id="1.10.132.60:FF:000007">
    <property type="entry name" value="DNA polymerase"/>
    <property type="match status" value="1"/>
</dbReference>
<comment type="cofactor">
    <cofactor evidence="1">
        <name>[4Fe-4S] cluster</name>
        <dbReference type="ChEBI" id="CHEBI:49883"/>
    </cofactor>
</comment>
<keyword evidence="11" id="KW-0227">DNA damage</keyword>
<accession>A0A8T0K6A1</accession>
<dbReference type="GO" id="GO:0006260">
    <property type="term" value="P:DNA replication"/>
    <property type="evidence" value="ECO:0007669"/>
    <property type="project" value="UniProtKB-KW"/>
</dbReference>
<dbReference type="Pfam" id="PF03104">
    <property type="entry name" value="DNA_pol_B_exo1"/>
    <property type="match status" value="1"/>
</dbReference>
<dbReference type="GO" id="GO:0016035">
    <property type="term" value="C:zeta DNA polymerase complex"/>
    <property type="evidence" value="ECO:0007669"/>
    <property type="project" value="InterPro"/>
</dbReference>
<feature type="compositionally biased region" description="Basic and acidic residues" evidence="22">
    <location>
        <begin position="1072"/>
        <end position="1085"/>
    </location>
</feature>